<sequence length="31" mass="3402">MVAAMMFLLPVLPDVPSLNICYLRGENCFGS</sequence>
<organism evidence="1 2">
    <name type="scientific">Gulo gulo</name>
    <name type="common">Wolverine</name>
    <name type="synonym">Gluton</name>
    <dbReference type="NCBI Taxonomy" id="48420"/>
    <lineage>
        <taxon>Eukaryota</taxon>
        <taxon>Metazoa</taxon>
        <taxon>Chordata</taxon>
        <taxon>Craniata</taxon>
        <taxon>Vertebrata</taxon>
        <taxon>Euteleostomi</taxon>
        <taxon>Mammalia</taxon>
        <taxon>Eutheria</taxon>
        <taxon>Laurasiatheria</taxon>
        <taxon>Carnivora</taxon>
        <taxon>Caniformia</taxon>
        <taxon>Musteloidea</taxon>
        <taxon>Mustelidae</taxon>
        <taxon>Guloninae</taxon>
        <taxon>Gulo</taxon>
    </lineage>
</organism>
<reference evidence="1 2" key="1">
    <citation type="submission" date="2018-10" db="EMBL/GenBank/DDBJ databases">
        <authorList>
            <person name="Ekblom R."/>
            <person name="Jareborg N."/>
        </authorList>
    </citation>
    <scope>NUCLEOTIDE SEQUENCE [LARGE SCALE GENOMIC DNA]</scope>
    <source>
        <tissue evidence="1">Muscle</tissue>
    </source>
</reference>
<proteinExistence type="predicted"/>
<protein>
    <submittedName>
        <fullName evidence="1">Uncharacterized protein</fullName>
    </submittedName>
</protein>
<name>A0A9X9LEA6_GULGU</name>
<dbReference type="Proteomes" id="UP000269945">
    <property type="component" value="Unassembled WGS sequence"/>
</dbReference>
<keyword evidence="2" id="KW-1185">Reference proteome</keyword>
<accession>A0A9X9LEA6</accession>
<comment type="caution">
    <text evidence="1">The sequence shown here is derived from an EMBL/GenBank/DDBJ whole genome shotgun (WGS) entry which is preliminary data.</text>
</comment>
<evidence type="ECO:0000313" key="2">
    <source>
        <dbReference type="Proteomes" id="UP000269945"/>
    </source>
</evidence>
<dbReference type="EMBL" id="CYRY02001472">
    <property type="protein sequence ID" value="VCW66127.1"/>
    <property type="molecule type" value="Genomic_DNA"/>
</dbReference>
<gene>
    <name evidence="1" type="ORF">BN2614_LOCUS1</name>
</gene>
<dbReference type="AlphaFoldDB" id="A0A9X9LEA6"/>
<evidence type="ECO:0000313" key="1">
    <source>
        <dbReference type="EMBL" id="VCW66127.1"/>
    </source>
</evidence>